<feature type="region of interest" description="Disordered" evidence="1">
    <location>
        <begin position="368"/>
        <end position="393"/>
    </location>
</feature>
<feature type="region of interest" description="Disordered" evidence="1">
    <location>
        <begin position="24"/>
        <end position="44"/>
    </location>
</feature>
<keyword evidence="3" id="KW-1185">Reference proteome</keyword>
<dbReference type="OrthoDB" id="1305902at2759"/>
<feature type="domain" description="Retrotransposon gag" evidence="2">
    <location>
        <begin position="145"/>
        <end position="238"/>
    </location>
</feature>
<dbReference type="InterPro" id="IPR005162">
    <property type="entry name" value="Retrotrans_gag_dom"/>
</dbReference>
<evidence type="ECO:0000313" key="3">
    <source>
        <dbReference type="Proteomes" id="UP001652660"/>
    </source>
</evidence>
<dbReference type="PANTHER" id="PTHR33223:SF3">
    <property type="match status" value="1"/>
</dbReference>
<proteinExistence type="predicted"/>
<name>A0A6P6SJY7_COFAR</name>
<evidence type="ECO:0000259" key="2">
    <source>
        <dbReference type="Pfam" id="PF03732"/>
    </source>
</evidence>
<dbReference type="PANTHER" id="PTHR33223">
    <property type="entry name" value="CCHC-TYPE DOMAIN-CONTAINING PROTEIN"/>
    <property type="match status" value="1"/>
</dbReference>
<sequence>MPRSSRTGKLEFDPEIEKTTRRLIKETKMQKQQTSTAQSSELEQNFHFGDASIELETNSPRPNETMAAQRTLRELATPDVNQQPLCITYLDTEEAFELNSGLIHLLPTFRSVAGEDPHKHLKEFHVVCSTMRPQGVTEKQIKSRAFPFSLADKAKDWLFYLPSGSITTWEALKRQFLEKFFPASRAANIRKEICGVRQANGETLYEYWKRFKQLCASCPHHQIPDQLLIQYFYEGLQPMDRSMVDAASGGALVNKTPDEAKLLISNIAENSQQFGTRSEGMTRRVNEVNHADLAHQLMELTTLVRQMAMGKAQTVKTCGICAAPEHTTNMCPTLQEDPYEQANAMGGMSGAHLRRNDPYAPTYNPGWQNHPNFSYGQKSSGFQQPFTQKSPIQ</sequence>
<dbReference type="Proteomes" id="UP001652660">
    <property type="component" value="Chromosome 3e"/>
</dbReference>
<gene>
    <name evidence="4" type="primary">LOC113692270</name>
</gene>
<feature type="compositionally biased region" description="Polar residues" evidence="1">
    <location>
        <begin position="30"/>
        <end position="43"/>
    </location>
</feature>
<reference evidence="3" key="1">
    <citation type="journal article" date="2025" name="Foods">
        <title>Unveiling the Microbial Signatures of Arabica Coffee Cherries: Insights into Ripeness Specific Diversity, Functional Traits, and Implications for Quality and Safety.</title>
        <authorList>
            <consortium name="RefSeq"/>
            <person name="Tenea G.N."/>
            <person name="Cifuentes V."/>
            <person name="Reyes P."/>
            <person name="Cevallos-Vallejos M."/>
        </authorList>
    </citation>
    <scope>NUCLEOTIDE SEQUENCE [LARGE SCALE GENOMIC DNA]</scope>
</reference>
<dbReference type="RefSeq" id="XP_027066460.1">
    <property type="nucleotide sequence ID" value="XM_027210659.1"/>
</dbReference>
<evidence type="ECO:0000256" key="1">
    <source>
        <dbReference type="SAM" id="MobiDB-lite"/>
    </source>
</evidence>
<accession>A0A6P6SJY7</accession>
<dbReference type="AlphaFoldDB" id="A0A6P6SJY7"/>
<organism evidence="3 4">
    <name type="scientific">Coffea arabica</name>
    <name type="common">Arabian coffee</name>
    <dbReference type="NCBI Taxonomy" id="13443"/>
    <lineage>
        <taxon>Eukaryota</taxon>
        <taxon>Viridiplantae</taxon>
        <taxon>Streptophyta</taxon>
        <taxon>Embryophyta</taxon>
        <taxon>Tracheophyta</taxon>
        <taxon>Spermatophyta</taxon>
        <taxon>Magnoliopsida</taxon>
        <taxon>eudicotyledons</taxon>
        <taxon>Gunneridae</taxon>
        <taxon>Pentapetalae</taxon>
        <taxon>asterids</taxon>
        <taxon>lamiids</taxon>
        <taxon>Gentianales</taxon>
        <taxon>Rubiaceae</taxon>
        <taxon>Ixoroideae</taxon>
        <taxon>Gardenieae complex</taxon>
        <taxon>Bertiereae - Coffeeae clade</taxon>
        <taxon>Coffeeae</taxon>
        <taxon>Coffea</taxon>
    </lineage>
</organism>
<evidence type="ECO:0000313" key="4">
    <source>
        <dbReference type="RefSeq" id="XP_027066460.1"/>
    </source>
</evidence>
<dbReference type="GeneID" id="113692270"/>
<reference evidence="4" key="2">
    <citation type="submission" date="2025-08" db="UniProtKB">
        <authorList>
            <consortium name="RefSeq"/>
        </authorList>
    </citation>
    <scope>IDENTIFICATION</scope>
    <source>
        <tissue evidence="4">Leaves</tissue>
    </source>
</reference>
<dbReference type="Pfam" id="PF03732">
    <property type="entry name" value="Retrotrans_gag"/>
    <property type="match status" value="1"/>
</dbReference>
<protein>
    <recommendedName>
        <fullName evidence="2">Retrotransposon gag domain-containing protein</fullName>
    </recommendedName>
</protein>